<dbReference type="InterPro" id="IPR006224">
    <property type="entry name" value="PsdUridine_synth_RluA-like_CS"/>
</dbReference>
<dbReference type="EMBL" id="BAABBP010000038">
    <property type="protein sequence ID" value="GAA4004404.1"/>
    <property type="molecule type" value="Genomic_DNA"/>
</dbReference>
<comment type="caution">
    <text evidence="2">The sequence shown here is derived from an EMBL/GenBank/DDBJ whole genome shotgun (WGS) entry which is preliminary data.</text>
</comment>
<accession>A0ABP7RZD2</accession>
<protein>
    <submittedName>
        <fullName evidence="2">RluA family pseudouridine synthase</fullName>
    </submittedName>
</protein>
<keyword evidence="3" id="KW-1185">Reference proteome</keyword>
<evidence type="ECO:0000313" key="2">
    <source>
        <dbReference type="EMBL" id="GAA4004404.1"/>
    </source>
</evidence>
<dbReference type="Gene3D" id="3.30.2350.10">
    <property type="entry name" value="Pseudouridine synthase"/>
    <property type="match status" value="1"/>
</dbReference>
<evidence type="ECO:0000259" key="1">
    <source>
        <dbReference type="Pfam" id="PF00849"/>
    </source>
</evidence>
<dbReference type="Pfam" id="PF00849">
    <property type="entry name" value="PseudoU_synth_2"/>
    <property type="match status" value="1"/>
</dbReference>
<dbReference type="InterPro" id="IPR020103">
    <property type="entry name" value="PsdUridine_synth_cat_dom_sf"/>
</dbReference>
<dbReference type="PANTHER" id="PTHR21600:SF84">
    <property type="entry name" value="PSEUDOURIDINE SYNTHASE RSUA_RLUA-LIKE DOMAIN-CONTAINING PROTEIN"/>
    <property type="match status" value="1"/>
</dbReference>
<dbReference type="SUPFAM" id="SSF55120">
    <property type="entry name" value="Pseudouridine synthase"/>
    <property type="match status" value="1"/>
</dbReference>
<dbReference type="InterPro" id="IPR050188">
    <property type="entry name" value="RluA_PseudoU_synthase"/>
</dbReference>
<proteinExistence type="predicted"/>
<organism evidence="2 3">
    <name type="scientific">Comamonas faecalis</name>
    <dbReference type="NCBI Taxonomy" id="1387849"/>
    <lineage>
        <taxon>Bacteria</taxon>
        <taxon>Pseudomonadati</taxon>
        <taxon>Pseudomonadota</taxon>
        <taxon>Betaproteobacteria</taxon>
        <taxon>Burkholderiales</taxon>
        <taxon>Comamonadaceae</taxon>
        <taxon>Comamonas</taxon>
    </lineage>
</organism>
<sequence length="307" mass="35126">MYNTHDPQVLPLRDGVAPSCVVLPSRGQGSMLDFLAQRLPLVSRDDWLRRMLLGEVVDEHGVRVTPERLFVAGLRLYYYRELVDEACIPFQEQVLYQDEHLLVADKPHFLPVAPAGRYLQHTLLVRLRRKLGLRELSPVHRIDRDTAGLVLFSTQRATRGRYQALFRDRAVRKVYEANARWRGDLAFPLQHASRLQECGDFFRMHEAPGEPNALTRIDVLQRLGGMARYRLEPVSGKRHQLRVQMAALGMPIAHDALYPEVCDAAPGDYSRPLQLLARRLEFTDPVTGAQRCFESSQALWPLSDLND</sequence>
<name>A0ABP7RZD2_9BURK</name>
<reference evidence="3" key="1">
    <citation type="journal article" date="2019" name="Int. J. Syst. Evol. Microbiol.">
        <title>The Global Catalogue of Microorganisms (GCM) 10K type strain sequencing project: providing services to taxonomists for standard genome sequencing and annotation.</title>
        <authorList>
            <consortium name="The Broad Institute Genomics Platform"/>
            <consortium name="The Broad Institute Genome Sequencing Center for Infectious Disease"/>
            <person name="Wu L."/>
            <person name="Ma J."/>
        </authorList>
    </citation>
    <scope>NUCLEOTIDE SEQUENCE [LARGE SCALE GENOMIC DNA]</scope>
    <source>
        <strain evidence="3">JCM 17561</strain>
    </source>
</reference>
<feature type="domain" description="Pseudouridine synthase RsuA/RluA-like" evidence="1">
    <location>
        <begin position="100"/>
        <end position="247"/>
    </location>
</feature>
<dbReference type="Proteomes" id="UP001501627">
    <property type="component" value="Unassembled WGS sequence"/>
</dbReference>
<dbReference type="PROSITE" id="PS01129">
    <property type="entry name" value="PSI_RLU"/>
    <property type="match status" value="1"/>
</dbReference>
<gene>
    <name evidence="2" type="ORF">GCM10022279_30530</name>
</gene>
<dbReference type="PANTHER" id="PTHR21600">
    <property type="entry name" value="MITOCHONDRIAL RNA PSEUDOURIDINE SYNTHASE"/>
    <property type="match status" value="1"/>
</dbReference>
<dbReference type="RefSeq" id="WP_103046557.1">
    <property type="nucleotide sequence ID" value="NZ_BAABBP010000038.1"/>
</dbReference>
<evidence type="ECO:0000313" key="3">
    <source>
        <dbReference type="Proteomes" id="UP001501627"/>
    </source>
</evidence>
<dbReference type="InterPro" id="IPR006145">
    <property type="entry name" value="PsdUridine_synth_RsuA/RluA"/>
</dbReference>